<evidence type="ECO:0000313" key="3">
    <source>
        <dbReference type="Proteomes" id="UP001054945"/>
    </source>
</evidence>
<feature type="region of interest" description="Disordered" evidence="1">
    <location>
        <begin position="184"/>
        <end position="233"/>
    </location>
</feature>
<keyword evidence="2" id="KW-0238">DNA-binding</keyword>
<name>A0AAV4R7R8_CAEEX</name>
<feature type="compositionally biased region" description="Polar residues" evidence="1">
    <location>
        <begin position="61"/>
        <end position="73"/>
    </location>
</feature>
<protein>
    <submittedName>
        <fullName evidence="2">Homeobox protein cut-like</fullName>
    </submittedName>
</protein>
<gene>
    <name evidence="2" type="primary">ct_1</name>
    <name evidence="2" type="ORF">CEXT_739171</name>
</gene>
<feature type="compositionally biased region" description="Basic and acidic residues" evidence="1">
    <location>
        <begin position="74"/>
        <end position="91"/>
    </location>
</feature>
<reference evidence="2 3" key="1">
    <citation type="submission" date="2021-06" db="EMBL/GenBank/DDBJ databases">
        <title>Caerostris extrusa draft genome.</title>
        <authorList>
            <person name="Kono N."/>
            <person name="Arakawa K."/>
        </authorList>
    </citation>
    <scope>NUCLEOTIDE SEQUENCE [LARGE SCALE GENOMIC DNA]</scope>
</reference>
<dbReference type="AlphaFoldDB" id="A0AAV4R7R8"/>
<keyword evidence="2" id="KW-0371">Homeobox</keyword>
<evidence type="ECO:0000313" key="2">
    <source>
        <dbReference type="EMBL" id="GIY16376.1"/>
    </source>
</evidence>
<dbReference type="GO" id="GO:0003677">
    <property type="term" value="F:DNA binding"/>
    <property type="evidence" value="ECO:0007669"/>
    <property type="project" value="UniProtKB-KW"/>
</dbReference>
<sequence>MPYLYSPYRNCSPLSSSGDDMGTLDLSMSSQLRNAINSGVKADTTNGSSTDDRSNSEINDDSNLSQDNLMQGDNSDRDSIDDGQTHNREASPLRPSTSNEQVRPAPGSGSSNRRKPAMPQWVDPGLELSPENTDDEDDGLDDEDRLDDESGNEQEEIINGVCVRQTEDFDLLMSPRVETVHVLPVPAPDERSSTKSHRNRNEKNRRTAVVSPDRSDNEVEGLTNGIGDRDSSETNMKNKLLCARDSATLKNPSSWRNKTMMMTMKVGTMLKQRTGVKISKNFNRD</sequence>
<comment type="caution">
    <text evidence="2">The sequence shown here is derived from an EMBL/GenBank/DDBJ whole genome shotgun (WGS) entry which is preliminary data.</text>
</comment>
<feature type="region of interest" description="Disordered" evidence="1">
    <location>
        <begin position="1"/>
        <end position="161"/>
    </location>
</feature>
<dbReference type="EMBL" id="BPLR01007366">
    <property type="protein sequence ID" value="GIY16376.1"/>
    <property type="molecule type" value="Genomic_DNA"/>
</dbReference>
<feature type="compositionally biased region" description="Acidic residues" evidence="1">
    <location>
        <begin position="132"/>
        <end position="156"/>
    </location>
</feature>
<keyword evidence="3" id="KW-1185">Reference proteome</keyword>
<proteinExistence type="predicted"/>
<evidence type="ECO:0000256" key="1">
    <source>
        <dbReference type="SAM" id="MobiDB-lite"/>
    </source>
</evidence>
<feature type="compositionally biased region" description="Basic and acidic residues" evidence="1">
    <location>
        <begin position="188"/>
        <end position="205"/>
    </location>
</feature>
<accession>A0AAV4R7R8</accession>
<feature type="compositionally biased region" description="Polar residues" evidence="1">
    <location>
        <begin position="26"/>
        <end position="49"/>
    </location>
</feature>
<dbReference type="Proteomes" id="UP001054945">
    <property type="component" value="Unassembled WGS sequence"/>
</dbReference>
<organism evidence="2 3">
    <name type="scientific">Caerostris extrusa</name>
    <name type="common">Bark spider</name>
    <name type="synonym">Caerostris bankana</name>
    <dbReference type="NCBI Taxonomy" id="172846"/>
    <lineage>
        <taxon>Eukaryota</taxon>
        <taxon>Metazoa</taxon>
        <taxon>Ecdysozoa</taxon>
        <taxon>Arthropoda</taxon>
        <taxon>Chelicerata</taxon>
        <taxon>Arachnida</taxon>
        <taxon>Araneae</taxon>
        <taxon>Araneomorphae</taxon>
        <taxon>Entelegynae</taxon>
        <taxon>Araneoidea</taxon>
        <taxon>Araneidae</taxon>
        <taxon>Caerostris</taxon>
    </lineage>
</organism>